<sequence length="199" mass="22946">MEANEEEQQIMTMINEEEGKNCKRQSTASRKDRFGCKEDYACPQCELCNKAFVTPSVLRSHKKTHTGEKEKICPYCGQKFTSSGTLRVHIRSHTGERPYHCAYCEKGFSKNDGLKMHVCTHTREKPYKCLEGGKTFSQKRGGGYEVCDLAFSLKKMLIRHQMTHNPNRPLAECQFCHKKFTRNDYLKVHMDNIHGEADS</sequence>
<dbReference type="Gene3D" id="3.30.160.60">
    <property type="entry name" value="Classic Zinc Finger"/>
    <property type="match status" value="5"/>
</dbReference>
<protein>
    <recommendedName>
        <fullName evidence="7">C2H2-type domain-containing protein</fullName>
    </recommendedName>
</protein>
<dbReference type="PANTHER" id="PTHR16515:SF32">
    <property type="entry name" value="PR DOMAIN ZINC FINGER PROTEIN 5"/>
    <property type="match status" value="1"/>
</dbReference>
<dbReference type="InterPro" id="IPR036236">
    <property type="entry name" value="Znf_C2H2_sf"/>
</dbReference>
<keyword evidence="2" id="KW-0479">Metal-binding</keyword>
<dbReference type="PROSITE" id="PS50157">
    <property type="entry name" value="ZINC_FINGER_C2H2_2"/>
    <property type="match status" value="4"/>
</dbReference>
<evidence type="ECO:0000256" key="4">
    <source>
        <dbReference type="ARBA" id="ARBA00022771"/>
    </source>
</evidence>
<dbReference type="Proteomes" id="UP000694544">
    <property type="component" value="Unplaced"/>
</dbReference>
<evidence type="ECO:0000256" key="6">
    <source>
        <dbReference type="PROSITE-ProRule" id="PRU00042"/>
    </source>
</evidence>
<evidence type="ECO:0000256" key="1">
    <source>
        <dbReference type="ARBA" id="ARBA00006991"/>
    </source>
</evidence>
<feature type="domain" description="C2H2-type" evidence="7">
    <location>
        <begin position="99"/>
        <end position="126"/>
    </location>
</feature>
<reference evidence="8" key="1">
    <citation type="submission" date="2025-08" db="UniProtKB">
        <authorList>
            <consortium name="Ensembl"/>
        </authorList>
    </citation>
    <scope>IDENTIFICATION</scope>
</reference>
<dbReference type="GO" id="GO:0005634">
    <property type="term" value="C:nucleus"/>
    <property type="evidence" value="ECO:0007669"/>
    <property type="project" value="UniProtKB-SubCell"/>
</dbReference>
<keyword evidence="9" id="KW-1185">Reference proteome</keyword>
<reference evidence="8" key="2">
    <citation type="submission" date="2025-09" db="UniProtKB">
        <authorList>
            <consortium name="Ensembl"/>
        </authorList>
    </citation>
    <scope>IDENTIFICATION</scope>
</reference>
<organism evidence="8 9">
    <name type="scientific">Moschus moschiferus</name>
    <name type="common">Siberian musk deer</name>
    <name type="synonym">Moschus sibiricus</name>
    <dbReference type="NCBI Taxonomy" id="68415"/>
    <lineage>
        <taxon>Eukaryota</taxon>
        <taxon>Metazoa</taxon>
        <taxon>Chordata</taxon>
        <taxon>Craniata</taxon>
        <taxon>Vertebrata</taxon>
        <taxon>Euteleostomi</taxon>
        <taxon>Mammalia</taxon>
        <taxon>Eutheria</taxon>
        <taxon>Laurasiatheria</taxon>
        <taxon>Artiodactyla</taxon>
        <taxon>Ruminantia</taxon>
        <taxon>Pecora</taxon>
        <taxon>Moschidae</taxon>
        <taxon>Moschus</taxon>
    </lineage>
</organism>
<keyword evidence="3" id="KW-0677">Repeat</keyword>
<feature type="domain" description="C2H2-type" evidence="7">
    <location>
        <begin position="171"/>
        <end position="199"/>
    </location>
</feature>
<dbReference type="AlphaFoldDB" id="A0A8C6DQC2"/>
<accession>A0A8C6DQC2</accession>
<evidence type="ECO:0000256" key="5">
    <source>
        <dbReference type="ARBA" id="ARBA00022833"/>
    </source>
</evidence>
<feature type="domain" description="C2H2-type" evidence="7">
    <location>
        <begin position="40"/>
        <end position="70"/>
    </location>
</feature>
<dbReference type="SMART" id="SM00355">
    <property type="entry name" value="ZnF_C2H2"/>
    <property type="match status" value="5"/>
</dbReference>
<dbReference type="FunFam" id="3.30.160.60:FF:000518">
    <property type="entry name" value="Zinc finger protein"/>
    <property type="match status" value="1"/>
</dbReference>
<evidence type="ECO:0000256" key="3">
    <source>
        <dbReference type="ARBA" id="ARBA00022737"/>
    </source>
</evidence>
<evidence type="ECO:0000256" key="2">
    <source>
        <dbReference type="ARBA" id="ARBA00022723"/>
    </source>
</evidence>
<name>A0A8C6DQC2_MOSMO</name>
<dbReference type="InterPro" id="IPR013087">
    <property type="entry name" value="Znf_C2H2_type"/>
</dbReference>
<feature type="domain" description="C2H2-type" evidence="7">
    <location>
        <begin position="71"/>
        <end position="98"/>
    </location>
</feature>
<dbReference type="SUPFAM" id="SSF57667">
    <property type="entry name" value="beta-beta-alpha zinc fingers"/>
    <property type="match status" value="3"/>
</dbReference>
<dbReference type="GO" id="GO:0008270">
    <property type="term" value="F:zinc ion binding"/>
    <property type="evidence" value="ECO:0007669"/>
    <property type="project" value="UniProtKB-KW"/>
</dbReference>
<dbReference type="InterPro" id="IPR050331">
    <property type="entry name" value="Zinc_finger"/>
</dbReference>
<dbReference type="PROSITE" id="PS00028">
    <property type="entry name" value="ZINC_FINGER_C2H2_1"/>
    <property type="match status" value="4"/>
</dbReference>
<dbReference type="FunFam" id="3.30.160.60:FF:000527">
    <property type="entry name" value="Zinc finger protein"/>
    <property type="match status" value="1"/>
</dbReference>
<comment type="similarity">
    <text evidence="1">Belongs to the krueppel C2H2-type zinc-finger protein family.</text>
</comment>
<dbReference type="PANTHER" id="PTHR16515">
    <property type="entry name" value="PR DOMAIN ZINC FINGER PROTEIN"/>
    <property type="match status" value="1"/>
</dbReference>
<dbReference type="Ensembl" id="ENSMMST00000016462.1">
    <property type="protein sequence ID" value="ENSMMSP00000014907.1"/>
    <property type="gene ID" value="ENSMMSG00000011371.1"/>
</dbReference>
<dbReference type="FunFam" id="3.30.160.60:FF:000688">
    <property type="entry name" value="zinc finger protein 197 isoform X1"/>
    <property type="match status" value="1"/>
</dbReference>
<evidence type="ECO:0000313" key="8">
    <source>
        <dbReference type="Ensembl" id="ENSMMSP00000014907.1"/>
    </source>
</evidence>
<evidence type="ECO:0000313" key="9">
    <source>
        <dbReference type="Proteomes" id="UP000694544"/>
    </source>
</evidence>
<keyword evidence="5" id="KW-0862">Zinc</keyword>
<keyword evidence="4 6" id="KW-0863">Zinc-finger</keyword>
<evidence type="ECO:0000259" key="7">
    <source>
        <dbReference type="PROSITE" id="PS50157"/>
    </source>
</evidence>
<dbReference type="GO" id="GO:0010468">
    <property type="term" value="P:regulation of gene expression"/>
    <property type="evidence" value="ECO:0007669"/>
    <property type="project" value="TreeGrafter"/>
</dbReference>
<dbReference type="Pfam" id="PF00096">
    <property type="entry name" value="zf-C2H2"/>
    <property type="match status" value="4"/>
</dbReference>
<dbReference type="FunFam" id="3.30.160.60:FF:000476">
    <property type="entry name" value="Zinc finger protein"/>
    <property type="match status" value="1"/>
</dbReference>
<dbReference type="GeneTree" id="ENSGT00940000158340"/>
<proteinExistence type="inferred from homology"/>